<keyword evidence="4" id="KW-1185">Reference proteome</keyword>
<evidence type="ECO:0000256" key="2">
    <source>
        <dbReference type="SAM" id="SignalP"/>
    </source>
</evidence>
<dbReference type="AlphaFoldDB" id="A0A1V9ZIV8"/>
<evidence type="ECO:0000256" key="1">
    <source>
        <dbReference type="SAM" id="MobiDB-lite"/>
    </source>
</evidence>
<feature type="region of interest" description="Disordered" evidence="1">
    <location>
        <begin position="73"/>
        <end position="106"/>
    </location>
</feature>
<protein>
    <recommendedName>
        <fullName evidence="5">Secreted protein</fullName>
    </recommendedName>
</protein>
<feature type="compositionally biased region" description="Low complexity" evidence="1">
    <location>
        <begin position="182"/>
        <end position="192"/>
    </location>
</feature>
<feature type="compositionally biased region" description="Polar residues" evidence="1">
    <location>
        <begin position="73"/>
        <end position="86"/>
    </location>
</feature>
<comment type="caution">
    <text evidence="3">The sequence shown here is derived from an EMBL/GenBank/DDBJ whole genome shotgun (WGS) entry which is preliminary data.</text>
</comment>
<feature type="chain" id="PRO_5013071363" description="Secreted protein" evidence="2">
    <location>
        <begin position="19"/>
        <end position="393"/>
    </location>
</feature>
<sequence>MKVSSVLLIAALVAAVSANDCSCVDGACNDGKCIGCNMQSSEGSYCFNDVDKDSCIAWGKPYVACYLDSPTAAPTKTPSDEPTTMPSDMPTVEPTEEPAAPTRAPTPAPESKCACVDGACNGNKCTGCNMLSSDGGYCFNDVDKDSCLAWGEPYVACYLDSPTVAPTSVPSNAPTTKPSVMPTKAPTAAPTEEPSEDPTEEPSDDPTEEPSEDPTEEPSDDPTEEPSEDKTDAPSDAPTHTPSAEPTNAPTAAPTGDCACNDGACNNGKCIGCNMLGSDGGYCFNDVDKDSCLAWGKPYAACYLDLPTPAPTPVPSDAPSDDPTEEPATEEPTVAPSEGDCVCLDGEGCQDSVCVGCNMGHPNNEGSYCFNDVTEENCVGWGKPFSWCPAARR</sequence>
<feature type="compositionally biased region" description="Acidic residues" evidence="1">
    <location>
        <begin position="193"/>
        <end position="227"/>
    </location>
</feature>
<feature type="region of interest" description="Disordered" evidence="1">
    <location>
        <begin position="311"/>
        <end position="336"/>
    </location>
</feature>
<feature type="compositionally biased region" description="Low complexity" evidence="1">
    <location>
        <begin position="90"/>
        <end position="105"/>
    </location>
</feature>
<reference evidence="3 4" key="1">
    <citation type="journal article" date="2014" name="Genome Biol. Evol.">
        <title>The secreted proteins of Achlya hypogyna and Thraustotheca clavata identify the ancestral oomycete secretome and reveal gene acquisitions by horizontal gene transfer.</title>
        <authorList>
            <person name="Misner I."/>
            <person name="Blouin N."/>
            <person name="Leonard G."/>
            <person name="Richards T.A."/>
            <person name="Lane C.E."/>
        </authorList>
    </citation>
    <scope>NUCLEOTIDE SEQUENCE [LARGE SCALE GENOMIC DNA]</scope>
    <source>
        <strain evidence="3 4">ATCC 48635</strain>
    </source>
</reference>
<evidence type="ECO:0008006" key="5">
    <source>
        <dbReference type="Google" id="ProtNLM"/>
    </source>
</evidence>
<keyword evidence="2" id="KW-0732">Signal</keyword>
<gene>
    <name evidence="3" type="ORF">ACHHYP_10078</name>
</gene>
<feature type="signal peptide" evidence="2">
    <location>
        <begin position="1"/>
        <end position="18"/>
    </location>
</feature>
<organism evidence="3 4">
    <name type="scientific">Achlya hypogyna</name>
    <name type="common">Oomycete</name>
    <name type="synonym">Protoachlya hypogyna</name>
    <dbReference type="NCBI Taxonomy" id="1202772"/>
    <lineage>
        <taxon>Eukaryota</taxon>
        <taxon>Sar</taxon>
        <taxon>Stramenopiles</taxon>
        <taxon>Oomycota</taxon>
        <taxon>Saprolegniomycetes</taxon>
        <taxon>Saprolegniales</taxon>
        <taxon>Achlyaceae</taxon>
        <taxon>Achlya</taxon>
    </lineage>
</organism>
<dbReference type="PANTHER" id="PTHR36489:SF2">
    <property type="entry name" value="APPLE DOMAIN-CONTAINING PROTEIN"/>
    <property type="match status" value="1"/>
</dbReference>
<proteinExistence type="predicted"/>
<dbReference type="EMBL" id="JNBR01000098">
    <property type="protein sequence ID" value="OQR97750.1"/>
    <property type="molecule type" value="Genomic_DNA"/>
</dbReference>
<dbReference type="Proteomes" id="UP000243579">
    <property type="component" value="Unassembled WGS sequence"/>
</dbReference>
<name>A0A1V9ZIV8_ACHHY</name>
<accession>A0A1V9ZIV8</accession>
<dbReference type="PANTHER" id="PTHR36489">
    <property type="entry name" value="PROTEIN-COUPLED RECEPTOR GPR1, PUTATIVE-RELATED"/>
    <property type="match status" value="1"/>
</dbReference>
<feature type="compositionally biased region" description="Acidic residues" evidence="1">
    <location>
        <begin position="319"/>
        <end position="329"/>
    </location>
</feature>
<dbReference type="STRING" id="1202772.A0A1V9ZIV8"/>
<dbReference type="OrthoDB" id="78965at2759"/>
<feature type="compositionally biased region" description="Low complexity" evidence="1">
    <location>
        <begin position="241"/>
        <end position="251"/>
    </location>
</feature>
<feature type="compositionally biased region" description="Polar residues" evidence="1">
    <location>
        <begin position="166"/>
        <end position="178"/>
    </location>
</feature>
<feature type="region of interest" description="Disordered" evidence="1">
    <location>
        <begin position="166"/>
        <end position="251"/>
    </location>
</feature>
<evidence type="ECO:0000313" key="4">
    <source>
        <dbReference type="Proteomes" id="UP000243579"/>
    </source>
</evidence>
<evidence type="ECO:0000313" key="3">
    <source>
        <dbReference type="EMBL" id="OQR97750.1"/>
    </source>
</evidence>